<dbReference type="EMBL" id="JADFTS010000008">
    <property type="protein sequence ID" value="KAF9593747.1"/>
    <property type="molecule type" value="Genomic_DNA"/>
</dbReference>
<evidence type="ECO:0000313" key="2">
    <source>
        <dbReference type="Proteomes" id="UP000631114"/>
    </source>
</evidence>
<dbReference type="Proteomes" id="UP000631114">
    <property type="component" value="Unassembled WGS sequence"/>
</dbReference>
<reference evidence="1 2" key="1">
    <citation type="submission" date="2020-10" db="EMBL/GenBank/DDBJ databases">
        <title>The Coptis chinensis genome and diversification of protoberbering-type alkaloids.</title>
        <authorList>
            <person name="Wang B."/>
            <person name="Shu S."/>
            <person name="Song C."/>
            <person name="Liu Y."/>
        </authorList>
    </citation>
    <scope>NUCLEOTIDE SEQUENCE [LARGE SCALE GENOMIC DNA]</scope>
    <source>
        <strain evidence="1">HL-2020</strain>
        <tissue evidence="1">Leaf</tissue>
    </source>
</reference>
<organism evidence="1 2">
    <name type="scientific">Coptis chinensis</name>
    <dbReference type="NCBI Taxonomy" id="261450"/>
    <lineage>
        <taxon>Eukaryota</taxon>
        <taxon>Viridiplantae</taxon>
        <taxon>Streptophyta</taxon>
        <taxon>Embryophyta</taxon>
        <taxon>Tracheophyta</taxon>
        <taxon>Spermatophyta</taxon>
        <taxon>Magnoliopsida</taxon>
        <taxon>Ranunculales</taxon>
        <taxon>Ranunculaceae</taxon>
        <taxon>Coptidoideae</taxon>
        <taxon>Coptis</taxon>
    </lineage>
</organism>
<gene>
    <name evidence="1" type="ORF">IFM89_024885</name>
</gene>
<sequence length="116" mass="13248">MVSGQCISKNKSKLFVGCVQVTIQQTIELLFDMRFGTIPALLGMHGGYVMVRVSKESWSRLTEILKFRHDFVDLLQAKDEARCLSPFIKEIWLVGILATEKRYEDIPVLGTRQAEE</sequence>
<dbReference type="AlphaFoldDB" id="A0A835H8N4"/>
<accession>A0A835H8N4</accession>
<name>A0A835H8N4_9MAGN</name>
<evidence type="ECO:0000313" key="1">
    <source>
        <dbReference type="EMBL" id="KAF9593747.1"/>
    </source>
</evidence>
<proteinExistence type="predicted"/>
<comment type="caution">
    <text evidence="1">The sequence shown here is derived from an EMBL/GenBank/DDBJ whole genome shotgun (WGS) entry which is preliminary data.</text>
</comment>
<keyword evidence="2" id="KW-1185">Reference proteome</keyword>
<protein>
    <submittedName>
        <fullName evidence="1">Uncharacterized protein</fullName>
    </submittedName>
</protein>